<dbReference type="SUPFAM" id="SSF50249">
    <property type="entry name" value="Nucleic acid-binding proteins"/>
    <property type="match status" value="1"/>
</dbReference>
<evidence type="ECO:0000256" key="3">
    <source>
        <dbReference type="ARBA" id="ARBA00023242"/>
    </source>
</evidence>
<dbReference type="EMBL" id="KN817525">
    <property type="protein sequence ID" value="KJA27093.1"/>
    <property type="molecule type" value="Genomic_DNA"/>
</dbReference>
<evidence type="ECO:0000256" key="4">
    <source>
        <dbReference type="SAM" id="MobiDB-lite"/>
    </source>
</evidence>
<dbReference type="GO" id="GO:0006289">
    <property type="term" value="P:nucleotide-excision repair"/>
    <property type="evidence" value="ECO:0007669"/>
    <property type="project" value="TreeGrafter"/>
</dbReference>
<dbReference type="GO" id="GO:0003697">
    <property type="term" value="F:single-stranded DNA binding"/>
    <property type="evidence" value="ECO:0007669"/>
    <property type="project" value="TreeGrafter"/>
</dbReference>
<evidence type="ECO:0008006" key="7">
    <source>
        <dbReference type="Google" id="ProtNLM"/>
    </source>
</evidence>
<keyword evidence="6" id="KW-1185">Reference proteome</keyword>
<keyword evidence="3" id="KW-0539">Nucleus</keyword>
<dbReference type="OrthoDB" id="25571at2759"/>
<dbReference type="GO" id="GO:0000724">
    <property type="term" value="P:double-strand break repair via homologous recombination"/>
    <property type="evidence" value="ECO:0007669"/>
    <property type="project" value="TreeGrafter"/>
</dbReference>
<evidence type="ECO:0000256" key="2">
    <source>
        <dbReference type="ARBA" id="ARBA00023125"/>
    </source>
</evidence>
<evidence type="ECO:0000313" key="6">
    <source>
        <dbReference type="Proteomes" id="UP000054270"/>
    </source>
</evidence>
<accession>A0A0D2MSW5</accession>
<dbReference type="Proteomes" id="UP000054270">
    <property type="component" value="Unassembled WGS sequence"/>
</dbReference>
<proteinExistence type="predicted"/>
<name>A0A0D2MSW5_HYPSF</name>
<dbReference type="AlphaFoldDB" id="A0A0D2MSW5"/>
<dbReference type="GO" id="GO:0006260">
    <property type="term" value="P:DNA replication"/>
    <property type="evidence" value="ECO:0007669"/>
    <property type="project" value="TreeGrafter"/>
</dbReference>
<protein>
    <recommendedName>
        <fullName evidence="7">Replication protein A C-terminal domain-containing protein</fullName>
    </recommendedName>
</protein>
<dbReference type="InterPro" id="IPR012340">
    <property type="entry name" value="NA-bd_OB-fold"/>
</dbReference>
<dbReference type="Gene3D" id="2.40.50.140">
    <property type="entry name" value="Nucleic acid-binding proteins"/>
    <property type="match status" value="1"/>
</dbReference>
<dbReference type="PANTHER" id="PTHR13989">
    <property type="entry name" value="REPLICATION PROTEIN A-RELATED"/>
    <property type="match status" value="1"/>
</dbReference>
<evidence type="ECO:0000256" key="1">
    <source>
        <dbReference type="ARBA" id="ARBA00004123"/>
    </source>
</evidence>
<dbReference type="STRING" id="945553.A0A0D2MSW5"/>
<dbReference type="InterPro" id="IPR040260">
    <property type="entry name" value="RFA2-like"/>
</dbReference>
<keyword evidence="2" id="KW-0238">DNA-binding</keyword>
<dbReference type="PANTHER" id="PTHR13989:SF16">
    <property type="entry name" value="REPLICATION PROTEIN A2"/>
    <property type="match status" value="1"/>
</dbReference>
<dbReference type="GO" id="GO:0005662">
    <property type="term" value="C:DNA replication factor A complex"/>
    <property type="evidence" value="ECO:0007669"/>
    <property type="project" value="TreeGrafter"/>
</dbReference>
<reference evidence="6" key="1">
    <citation type="submission" date="2014-04" db="EMBL/GenBank/DDBJ databases">
        <title>Evolutionary Origins and Diversification of the Mycorrhizal Mutualists.</title>
        <authorList>
            <consortium name="DOE Joint Genome Institute"/>
            <consortium name="Mycorrhizal Genomics Consortium"/>
            <person name="Kohler A."/>
            <person name="Kuo A."/>
            <person name="Nagy L.G."/>
            <person name="Floudas D."/>
            <person name="Copeland A."/>
            <person name="Barry K.W."/>
            <person name="Cichocki N."/>
            <person name="Veneault-Fourrey C."/>
            <person name="LaButti K."/>
            <person name="Lindquist E.A."/>
            <person name="Lipzen A."/>
            <person name="Lundell T."/>
            <person name="Morin E."/>
            <person name="Murat C."/>
            <person name="Riley R."/>
            <person name="Ohm R."/>
            <person name="Sun H."/>
            <person name="Tunlid A."/>
            <person name="Henrissat B."/>
            <person name="Grigoriev I.V."/>
            <person name="Hibbett D.S."/>
            <person name="Martin F."/>
        </authorList>
    </citation>
    <scope>NUCLEOTIDE SEQUENCE [LARGE SCALE GENOMIC DNA]</scope>
    <source>
        <strain evidence="6">FD-334 SS-4</strain>
    </source>
</reference>
<organism evidence="5 6">
    <name type="scientific">Hypholoma sublateritium (strain FD-334 SS-4)</name>
    <dbReference type="NCBI Taxonomy" id="945553"/>
    <lineage>
        <taxon>Eukaryota</taxon>
        <taxon>Fungi</taxon>
        <taxon>Dikarya</taxon>
        <taxon>Basidiomycota</taxon>
        <taxon>Agaricomycotina</taxon>
        <taxon>Agaricomycetes</taxon>
        <taxon>Agaricomycetidae</taxon>
        <taxon>Agaricales</taxon>
        <taxon>Agaricineae</taxon>
        <taxon>Strophariaceae</taxon>
        <taxon>Hypholoma</taxon>
    </lineage>
</organism>
<comment type="subcellular location">
    <subcellularLocation>
        <location evidence="1">Nucleus</location>
    </subcellularLocation>
</comment>
<sequence>MAPLSQSFSFSSVQGGSLSSSQYAQNSSPNAAEALRRVTIRQLLRATETGNLNAPFEIDGHEIRRVMLVANIFHEDAGSGIKVTYGLDDGTGRINGHFWSVNGDETDEPQFSPFAYARVTGELSVFKTSRNLRITQIVPIDGPYEVYFHTLGVIFETVALDKGLPPQHILRELSVVNEVNTLSQDLAQKTSILDQGFSPTNNHLENTTYSQPGASSSRLVTASPPLHTLDHSTLTPLERDIVNCIDDKSTDENIETGVHVADFIPDIKELNPELTSTELSEVFDSLVTRGILQASPSNEYYRCIS</sequence>
<dbReference type="GO" id="GO:0035861">
    <property type="term" value="C:site of double-strand break"/>
    <property type="evidence" value="ECO:0007669"/>
    <property type="project" value="TreeGrafter"/>
</dbReference>
<feature type="region of interest" description="Disordered" evidence="4">
    <location>
        <begin position="1"/>
        <end position="25"/>
    </location>
</feature>
<evidence type="ECO:0000313" key="5">
    <source>
        <dbReference type="EMBL" id="KJA27093.1"/>
    </source>
</evidence>
<gene>
    <name evidence="5" type="ORF">HYPSUDRAFT_35652</name>
</gene>
<dbReference type="GO" id="GO:0000781">
    <property type="term" value="C:chromosome, telomeric region"/>
    <property type="evidence" value="ECO:0007669"/>
    <property type="project" value="TreeGrafter"/>
</dbReference>